<evidence type="ECO:0000313" key="3">
    <source>
        <dbReference type="Proteomes" id="UP000647587"/>
    </source>
</evidence>
<keyword evidence="3" id="KW-1185">Reference proteome</keyword>
<gene>
    <name evidence="2" type="ORF">GCM10008955_35260</name>
</gene>
<evidence type="ECO:0000313" key="2">
    <source>
        <dbReference type="EMBL" id="GGK38324.1"/>
    </source>
</evidence>
<organism evidence="2 3">
    <name type="scientific">Deinococcus malanensis</name>
    <dbReference type="NCBI Taxonomy" id="1706855"/>
    <lineage>
        <taxon>Bacteria</taxon>
        <taxon>Thermotogati</taxon>
        <taxon>Deinococcota</taxon>
        <taxon>Deinococci</taxon>
        <taxon>Deinococcales</taxon>
        <taxon>Deinococcaceae</taxon>
        <taxon>Deinococcus</taxon>
    </lineage>
</organism>
<reference evidence="3" key="1">
    <citation type="journal article" date="2019" name="Int. J. Syst. Evol. Microbiol.">
        <title>The Global Catalogue of Microorganisms (GCM) 10K type strain sequencing project: providing services to taxonomists for standard genome sequencing and annotation.</title>
        <authorList>
            <consortium name="The Broad Institute Genomics Platform"/>
            <consortium name="The Broad Institute Genome Sequencing Center for Infectious Disease"/>
            <person name="Wu L."/>
            <person name="Ma J."/>
        </authorList>
    </citation>
    <scope>NUCLEOTIDE SEQUENCE [LARGE SCALE GENOMIC DNA]</scope>
    <source>
        <strain evidence="3">JCM 30331</strain>
    </source>
</reference>
<feature type="region of interest" description="Disordered" evidence="1">
    <location>
        <begin position="29"/>
        <end position="65"/>
    </location>
</feature>
<protein>
    <submittedName>
        <fullName evidence="2">Uncharacterized protein</fullName>
    </submittedName>
</protein>
<accession>A0ABQ2F1P8</accession>
<evidence type="ECO:0000256" key="1">
    <source>
        <dbReference type="SAM" id="MobiDB-lite"/>
    </source>
</evidence>
<comment type="caution">
    <text evidence="2">The sequence shown here is derived from an EMBL/GenBank/DDBJ whole genome shotgun (WGS) entry which is preliminary data.</text>
</comment>
<sequence length="97" mass="11021">MAQLRKDLFQQAQTRMARILMVQTRKAPLRQTQHCHPPGLPGPPLLGCRRPRRTPLPGPSLEGLKSRNRCLGSGALSLQVWRRRARLGLAKRRLELV</sequence>
<name>A0ABQ2F1P8_9DEIO</name>
<proteinExistence type="predicted"/>
<dbReference type="EMBL" id="BMPP01000018">
    <property type="protein sequence ID" value="GGK38324.1"/>
    <property type="molecule type" value="Genomic_DNA"/>
</dbReference>
<dbReference type="Proteomes" id="UP000647587">
    <property type="component" value="Unassembled WGS sequence"/>
</dbReference>